<dbReference type="AlphaFoldDB" id="A0A0V0GHM4"/>
<protein>
    <submittedName>
        <fullName evidence="1">Putative ovule protein</fullName>
    </submittedName>
</protein>
<organism evidence="1">
    <name type="scientific">Solanum chacoense</name>
    <name type="common">Chaco potato</name>
    <dbReference type="NCBI Taxonomy" id="4108"/>
    <lineage>
        <taxon>Eukaryota</taxon>
        <taxon>Viridiplantae</taxon>
        <taxon>Streptophyta</taxon>
        <taxon>Embryophyta</taxon>
        <taxon>Tracheophyta</taxon>
        <taxon>Spermatophyta</taxon>
        <taxon>Magnoliopsida</taxon>
        <taxon>eudicotyledons</taxon>
        <taxon>Gunneridae</taxon>
        <taxon>Pentapetalae</taxon>
        <taxon>asterids</taxon>
        <taxon>lamiids</taxon>
        <taxon>Solanales</taxon>
        <taxon>Solanaceae</taxon>
        <taxon>Solanoideae</taxon>
        <taxon>Solaneae</taxon>
        <taxon>Solanum</taxon>
    </lineage>
</organism>
<dbReference type="EMBL" id="GEDG01039239">
    <property type="protein sequence ID" value="JAP07207.1"/>
    <property type="molecule type" value="Transcribed_RNA"/>
</dbReference>
<name>A0A0V0GHM4_SOLCH</name>
<evidence type="ECO:0000313" key="1">
    <source>
        <dbReference type="EMBL" id="JAP07207.1"/>
    </source>
</evidence>
<proteinExistence type="predicted"/>
<sequence length="80" mass="9511">MHLELSCNSKLLWDINRKKDCLWVQWVHSYYIKKGDITQVQIPKTASWVVRKVLESRQQLITRLQSHGTIHQQLGNVQQE</sequence>
<reference evidence="1" key="1">
    <citation type="submission" date="2015-12" db="EMBL/GenBank/DDBJ databases">
        <title>Gene expression during late stages of embryo sac development: a critical building block for successful pollen-pistil interactions.</title>
        <authorList>
            <person name="Liu Y."/>
            <person name="Joly V."/>
            <person name="Sabar M."/>
            <person name="Matton D.P."/>
        </authorList>
    </citation>
    <scope>NUCLEOTIDE SEQUENCE</scope>
</reference>
<feature type="non-terminal residue" evidence="1">
    <location>
        <position position="80"/>
    </location>
</feature>
<accession>A0A0V0GHM4</accession>